<accession>A0ABY5NNN9</accession>
<dbReference type="Pfam" id="PF13458">
    <property type="entry name" value="Peripla_BP_6"/>
    <property type="match status" value="1"/>
</dbReference>
<dbReference type="SUPFAM" id="SSF53822">
    <property type="entry name" value="Periplasmic binding protein-like I"/>
    <property type="match status" value="1"/>
</dbReference>
<reference evidence="4" key="1">
    <citation type="submission" date="2022-01" db="EMBL/GenBank/DDBJ databases">
        <title>Microbacterium eymi and Microbacterium rhizovicinus sp. nov., isolated from the rhizospheric soil of Elymus tsukushiensis, a plant native to the Dokdo Islands, Republic of Korea.</title>
        <authorList>
            <person name="Hwang Y.J."/>
        </authorList>
    </citation>
    <scope>NUCLEOTIDE SEQUENCE</scope>
    <source>
        <strain evidence="4">KUDC0405</strain>
    </source>
</reference>
<dbReference type="EMBL" id="CP091139">
    <property type="protein sequence ID" value="UUT36656.1"/>
    <property type="molecule type" value="Genomic_DNA"/>
</dbReference>
<keyword evidence="5" id="KW-1185">Reference proteome</keyword>
<protein>
    <submittedName>
        <fullName evidence="4">ABC transporter substrate-binding protein</fullName>
    </submittedName>
</protein>
<name>A0ABY5NNN9_9MICO</name>
<gene>
    <name evidence="4" type="ORF">L2X98_29695</name>
</gene>
<sequence>MGYIAALTGGSATLGIPAQHGIELAIKKINDSGELDRKLELVAVDDAADATKSASATQKMVDEQDVVAVLGGPNSGTVLANNPIITGAGVVELITVAQADNLIDPDSAGYDLTYQVTENNTYNVGATVQFFLDANYKKICAVADTTEYGQSGIASIRTVFGDNGLKVAKVVTHEVNATDLTPQVLSLRDAKCDAIYLYDYGQDAAVFMKTVHQIGWNVDVIGGRALNQAAFLSIAGSAGDGLIFPSVIDLDKQSAKDFISAYTAVYGDDDPAQTFSALGYDSVLMLAKALKASDYKGGKPLAEALNALTLDDGATGREGSTLSFTPGDHRAPSDDYQTFWTIKDGKYAMYSNTVPSTRP</sequence>
<dbReference type="InterPro" id="IPR028082">
    <property type="entry name" value="Peripla_BP_I"/>
</dbReference>
<proteinExistence type="inferred from homology"/>
<dbReference type="InterPro" id="IPR051010">
    <property type="entry name" value="BCAA_transport"/>
</dbReference>
<evidence type="ECO:0000256" key="2">
    <source>
        <dbReference type="ARBA" id="ARBA00022729"/>
    </source>
</evidence>
<evidence type="ECO:0000259" key="3">
    <source>
        <dbReference type="Pfam" id="PF13458"/>
    </source>
</evidence>
<evidence type="ECO:0000256" key="1">
    <source>
        <dbReference type="ARBA" id="ARBA00010062"/>
    </source>
</evidence>
<dbReference type="PANTHER" id="PTHR30483">
    <property type="entry name" value="LEUCINE-SPECIFIC-BINDING PROTEIN"/>
    <property type="match status" value="1"/>
</dbReference>
<dbReference type="PANTHER" id="PTHR30483:SF6">
    <property type="entry name" value="PERIPLASMIC BINDING PROTEIN OF ABC TRANSPORTER FOR NATURAL AMINO ACIDS"/>
    <property type="match status" value="1"/>
</dbReference>
<feature type="domain" description="Leucine-binding protein" evidence="3">
    <location>
        <begin position="2"/>
        <end position="334"/>
    </location>
</feature>
<evidence type="ECO:0000313" key="4">
    <source>
        <dbReference type="EMBL" id="UUT36656.1"/>
    </source>
</evidence>
<dbReference type="RefSeq" id="WP_259613321.1">
    <property type="nucleotide sequence ID" value="NZ_CP091139.2"/>
</dbReference>
<comment type="similarity">
    <text evidence="1">Belongs to the leucine-binding protein family.</text>
</comment>
<keyword evidence="2" id="KW-0732">Signal</keyword>
<evidence type="ECO:0000313" key="5">
    <source>
        <dbReference type="Proteomes" id="UP001054811"/>
    </source>
</evidence>
<dbReference type="Proteomes" id="UP001054811">
    <property type="component" value="Chromosome"/>
</dbReference>
<dbReference type="InterPro" id="IPR028081">
    <property type="entry name" value="Leu-bd"/>
</dbReference>
<organism evidence="4 5">
    <name type="scientific">Microbacterium elymi</name>
    <dbReference type="NCBI Taxonomy" id="2909587"/>
    <lineage>
        <taxon>Bacteria</taxon>
        <taxon>Bacillati</taxon>
        <taxon>Actinomycetota</taxon>
        <taxon>Actinomycetes</taxon>
        <taxon>Micrococcales</taxon>
        <taxon>Microbacteriaceae</taxon>
        <taxon>Microbacterium</taxon>
    </lineage>
</organism>
<dbReference type="Gene3D" id="3.40.50.2300">
    <property type="match status" value="2"/>
</dbReference>